<evidence type="ECO:0000256" key="1">
    <source>
        <dbReference type="ARBA" id="ARBA00023016"/>
    </source>
</evidence>
<evidence type="ECO:0000256" key="2">
    <source>
        <dbReference type="PROSITE-ProRule" id="PRU00285"/>
    </source>
</evidence>
<dbReference type="KEGG" id="dfa:DFA_10671"/>
<dbReference type="PROSITE" id="PS01031">
    <property type="entry name" value="SHSP"/>
    <property type="match status" value="1"/>
</dbReference>
<dbReference type="InterPro" id="IPR002068">
    <property type="entry name" value="A-crystallin/Hsp20_dom"/>
</dbReference>
<dbReference type="SUPFAM" id="SSF49764">
    <property type="entry name" value="HSP20-like chaperones"/>
    <property type="match status" value="1"/>
</dbReference>
<dbReference type="GeneID" id="14866812"/>
<reference evidence="6" key="1">
    <citation type="journal article" date="2011" name="Genome Res.">
        <title>Phylogeny-wide analysis of social amoeba genomes highlights ancient origins for complex intercellular communication.</title>
        <authorList>
            <person name="Heidel A.J."/>
            <person name="Lawal H.M."/>
            <person name="Felder M."/>
            <person name="Schilde C."/>
            <person name="Helps N.R."/>
            <person name="Tunggal B."/>
            <person name="Rivero F."/>
            <person name="John U."/>
            <person name="Schleicher M."/>
            <person name="Eichinger L."/>
            <person name="Platzer M."/>
            <person name="Noegel A.A."/>
            <person name="Schaap P."/>
            <person name="Gloeckner G."/>
        </authorList>
    </citation>
    <scope>NUCLEOTIDE SEQUENCE [LARGE SCALE GENOMIC DNA]</scope>
    <source>
        <strain evidence="6">SH3</strain>
    </source>
</reference>
<dbReference type="Pfam" id="PF00011">
    <property type="entry name" value="HSP20"/>
    <property type="match status" value="1"/>
</dbReference>
<dbReference type="AlphaFoldDB" id="F4QB26"/>
<feature type="domain" description="SHSP" evidence="4">
    <location>
        <begin position="36"/>
        <end position="155"/>
    </location>
</feature>
<sequence>MHCRIIVLNHWGGGDGCSYTEVISSMETVRQIKDKITGHYIPTKVDYFSCKEAGYILVEVPGVENIELKIHNRSLIVTGEKKPLIPLNSTVYHIKKTKDQEIQYGPFMRQFLLPQNLHRAGITAHLDKGILKITLPKQELSSFTLNIGPQAIQMDQLFCK</sequence>
<keyword evidence="6" id="KW-1185">Reference proteome</keyword>
<accession>F4QB26</accession>
<comment type="similarity">
    <text evidence="2 3">Belongs to the small heat shock protein (HSP20) family.</text>
</comment>
<evidence type="ECO:0000313" key="6">
    <source>
        <dbReference type="Proteomes" id="UP000007797"/>
    </source>
</evidence>
<name>F4QB26_CACFS</name>
<dbReference type="InterPro" id="IPR031107">
    <property type="entry name" value="Small_HSP"/>
</dbReference>
<organism evidence="5 6">
    <name type="scientific">Cavenderia fasciculata</name>
    <name type="common">Slime mold</name>
    <name type="synonym">Dictyostelium fasciculatum</name>
    <dbReference type="NCBI Taxonomy" id="261658"/>
    <lineage>
        <taxon>Eukaryota</taxon>
        <taxon>Amoebozoa</taxon>
        <taxon>Evosea</taxon>
        <taxon>Eumycetozoa</taxon>
        <taxon>Dictyostelia</taxon>
        <taxon>Acytosteliales</taxon>
        <taxon>Cavenderiaceae</taxon>
        <taxon>Cavenderia</taxon>
    </lineage>
</organism>
<dbReference type="RefSeq" id="XP_004351314.1">
    <property type="nucleotide sequence ID" value="XM_004351262.1"/>
</dbReference>
<evidence type="ECO:0000313" key="5">
    <source>
        <dbReference type="EMBL" id="EGG14798.1"/>
    </source>
</evidence>
<proteinExistence type="inferred from homology"/>
<dbReference type="InterPro" id="IPR008978">
    <property type="entry name" value="HSP20-like_chaperone"/>
</dbReference>
<evidence type="ECO:0000259" key="4">
    <source>
        <dbReference type="PROSITE" id="PS01031"/>
    </source>
</evidence>
<dbReference type="EMBL" id="GL883027">
    <property type="protein sequence ID" value="EGG14798.1"/>
    <property type="molecule type" value="Genomic_DNA"/>
</dbReference>
<dbReference type="Proteomes" id="UP000007797">
    <property type="component" value="Unassembled WGS sequence"/>
</dbReference>
<dbReference type="PANTHER" id="PTHR11527">
    <property type="entry name" value="HEAT-SHOCK PROTEIN 20 FAMILY MEMBER"/>
    <property type="match status" value="1"/>
</dbReference>
<dbReference type="CDD" id="cd06464">
    <property type="entry name" value="ACD_sHsps-like"/>
    <property type="match status" value="1"/>
</dbReference>
<dbReference type="OrthoDB" id="5511210at2759"/>
<dbReference type="STRING" id="1054147.F4QB26"/>
<gene>
    <name evidence="5" type="ORF">DFA_10671</name>
</gene>
<evidence type="ECO:0000256" key="3">
    <source>
        <dbReference type="RuleBase" id="RU003616"/>
    </source>
</evidence>
<protein>
    <recommendedName>
        <fullName evidence="4">SHSP domain-containing protein</fullName>
    </recommendedName>
</protein>
<dbReference type="Gene3D" id="2.60.40.790">
    <property type="match status" value="1"/>
</dbReference>
<keyword evidence="1" id="KW-0346">Stress response</keyword>